<dbReference type="InterPro" id="IPR036249">
    <property type="entry name" value="Thioredoxin-like_sf"/>
</dbReference>
<dbReference type="SUPFAM" id="SSF52833">
    <property type="entry name" value="Thioredoxin-like"/>
    <property type="match status" value="1"/>
</dbReference>
<dbReference type="PROSITE" id="PS51396">
    <property type="entry name" value="PUL"/>
    <property type="match status" value="1"/>
</dbReference>
<evidence type="ECO:0000259" key="4">
    <source>
        <dbReference type="PROSITE" id="PS51352"/>
    </source>
</evidence>
<keyword evidence="2" id="KW-0645">Protease</keyword>
<keyword evidence="3" id="KW-0378">Hydrolase</keyword>
<dbReference type="InterPro" id="IPR013535">
    <property type="entry name" value="PUL_dom"/>
</dbReference>
<accession>A0A9P6NGV7</accession>
<name>A0A9P6NGV7_9BASI</name>
<dbReference type="Gene3D" id="3.90.1720.30">
    <property type="entry name" value="PPPDE domains"/>
    <property type="match status" value="1"/>
</dbReference>
<feature type="domain" description="PUL" evidence="5">
    <location>
        <begin position="332"/>
        <end position="638"/>
    </location>
</feature>
<feature type="domain" description="PPPDE" evidence="6">
    <location>
        <begin position="9"/>
        <end position="150"/>
    </location>
</feature>
<dbReference type="AlphaFoldDB" id="A0A9P6NGV7"/>
<dbReference type="InterPro" id="IPR008580">
    <property type="entry name" value="PPPDE_dom"/>
</dbReference>
<comment type="similarity">
    <text evidence="1">Belongs to the DeSI family.</text>
</comment>
<dbReference type="Pfam" id="PF05903">
    <property type="entry name" value="Peptidase_C97"/>
    <property type="match status" value="1"/>
</dbReference>
<evidence type="ECO:0000313" key="8">
    <source>
        <dbReference type="Proteomes" id="UP000886653"/>
    </source>
</evidence>
<dbReference type="InterPro" id="IPR042266">
    <property type="entry name" value="PPPDE_sf"/>
</dbReference>
<dbReference type="PROSITE" id="PS51858">
    <property type="entry name" value="PPPDE"/>
    <property type="match status" value="1"/>
</dbReference>
<dbReference type="PANTHER" id="PTHR12378:SF7">
    <property type="entry name" value="DESUMOYLATING ISOPEPTIDASE 1"/>
    <property type="match status" value="1"/>
</dbReference>
<dbReference type="OrthoDB" id="2499654at2759"/>
<keyword evidence="8" id="KW-1185">Reference proteome</keyword>
<dbReference type="Proteomes" id="UP000886653">
    <property type="component" value="Unassembled WGS sequence"/>
</dbReference>
<dbReference type="PANTHER" id="PTHR12378">
    <property type="entry name" value="DESUMOYLATING ISOPEPTIDASE"/>
    <property type="match status" value="1"/>
</dbReference>
<dbReference type="Pfam" id="PF08324">
    <property type="entry name" value="PUL"/>
    <property type="match status" value="1"/>
</dbReference>
<dbReference type="Pfam" id="PF00085">
    <property type="entry name" value="Thioredoxin"/>
    <property type="match status" value="1"/>
</dbReference>
<protein>
    <submittedName>
        <fullName evidence="7">Uncharacterized protein</fullName>
    </submittedName>
</protein>
<proteinExistence type="inferred from homology"/>
<dbReference type="CDD" id="cd02947">
    <property type="entry name" value="TRX_family"/>
    <property type="match status" value="1"/>
</dbReference>
<dbReference type="PROSITE" id="PS51352">
    <property type="entry name" value="THIOREDOXIN_2"/>
    <property type="match status" value="1"/>
</dbReference>
<evidence type="ECO:0000256" key="3">
    <source>
        <dbReference type="ARBA" id="ARBA00022801"/>
    </source>
</evidence>
<dbReference type="InterPro" id="IPR013766">
    <property type="entry name" value="Thioredoxin_domain"/>
</dbReference>
<gene>
    <name evidence="7" type="ORF">CROQUDRAFT_661306</name>
</gene>
<dbReference type="InterPro" id="IPR011989">
    <property type="entry name" value="ARM-like"/>
</dbReference>
<dbReference type="GO" id="GO:0008233">
    <property type="term" value="F:peptidase activity"/>
    <property type="evidence" value="ECO:0007669"/>
    <property type="project" value="UniProtKB-KW"/>
</dbReference>
<evidence type="ECO:0000259" key="5">
    <source>
        <dbReference type="PROSITE" id="PS51396"/>
    </source>
</evidence>
<reference evidence="7" key="1">
    <citation type="submission" date="2013-11" db="EMBL/GenBank/DDBJ databases">
        <title>Genome sequence of the fusiform rust pathogen reveals effectors for host alternation and coevolution with pine.</title>
        <authorList>
            <consortium name="DOE Joint Genome Institute"/>
            <person name="Smith K."/>
            <person name="Pendleton A."/>
            <person name="Kubisiak T."/>
            <person name="Anderson C."/>
            <person name="Salamov A."/>
            <person name="Aerts A."/>
            <person name="Riley R."/>
            <person name="Clum A."/>
            <person name="Lindquist E."/>
            <person name="Ence D."/>
            <person name="Campbell M."/>
            <person name="Kronenberg Z."/>
            <person name="Feau N."/>
            <person name="Dhillon B."/>
            <person name="Hamelin R."/>
            <person name="Burleigh J."/>
            <person name="Smith J."/>
            <person name="Yandell M."/>
            <person name="Nelson C."/>
            <person name="Grigoriev I."/>
            <person name="Davis J."/>
        </authorList>
    </citation>
    <scope>NUCLEOTIDE SEQUENCE</scope>
    <source>
        <strain evidence="7">G11</strain>
    </source>
</reference>
<dbReference type="Gene3D" id="1.25.10.10">
    <property type="entry name" value="Leucine-rich Repeat Variant"/>
    <property type="match status" value="1"/>
</dbReference>
<evidence type="ECO:0000256" key="2">
    <source>
        <dbReference type="ARBA" id="ARBA00022670"/>
    </source>
</evidence>
<organism evidence="7 8">
    <name type="scientific">Cronartium quercuum f. sp. fusiforme G11</name>
    <dbReference type="NCBI Taxonomy" id="708437"/>
    <lineage>
        <taxon>Eukaryota</taxon>
        <taxon>Fungi</taxon>
        <taxon>Dikarya</taxon>
        <taxon>Basidiomycota</taxon>
        <taxon>Pucciniomycotina</taxon>
        <taxon>Pucciniomycetes</taxon>
        <taxon>Pucciniales</taxon>
        <taxon>Coleosporiaceae</taxon>
        <taxon>Cronartium</taxon>
    </lineage>
</organism>
<comment type="caution">
    <text evidence="7">The sequence shown here is derived from an EMBL/GenBank/DDBJ whole genome shotgun (WGS) entry which is preliminary data.</text>
</comment>
<evidence type="ECO:0000313" key="7">
    <source>
        <dbReference type="EMBL" id="KAG0143405.1"/>
    </source>
</evidence>
<sequence length="642" mass="70686">MSSHNEPSHPVRLYAYDLSNGLAKSMSVAWAGKYFEAIWHTSIVYDDQLEVFFGQGITTCQPGSSIHGRPIKIIELGQTQIDLATFLEYIDGLRPSWTAEAYHLLERNCNNFSNEVAGFLTGASVPQEILDLPKDFLATPLGSSMKPMIDQMFRGGNHPPPPTTHAPPVNPAGLLQDVAALSFNASAQEPVLKICKTPSALSKLLETHRCVVVNFTNEHGCPPCRALAPLYEAMAKEFSSDSQASGTVGHKRTRHDKVRQVVFVKVDTTSSGGLAQSYSIRATPTIKFFVNRKEVGEVKGANASELRTQVNLMLYTAYPPHIHNKLRLPRLKALSDQAIQYSQVPDLDKALSKLIESINTHAPALASDAIPVFETIVVPFLKDKANLNDPTSFTRWNKHSISLINALPPAQSFPVLDFLRLGVTKAEYAVKLANLPREFDPICQAVGFAISKAQSDEAGLARAFSLTLLRLLSNAIGSEALVKRIVQGPDRRLVTQYIINMLLSEDESVRVTACSACYGLVCGWSAGRTEWVDAEGEEWEAGLSSNNNGDDEEWEVELMSALLEALKREKAPLAKADVVHRLVATIGRLDYLSPYHLSSLKVLTESLDFAQILNQVKRLEILKGQKELLELCEEVKKLCITS</sequence>
<dbReference type="GO" id="GO:0006508">
    <property type="term" value="P:proteolysis"/>
    <property type="evidence" value="ECO:0007669"/>
    <property type="project" value="UniProtKB-KW"/>
</dbReference>
<dbReference type="Gene3D" id="3.40.30.10">
    <property type="entry name" value="Glutaredoxin"/>
    <property type="match status" value="1"/>
</dbReference>
<evidence type="ECO:0000259" key="6">
    <source>
        <dbReference type="PROSITE" id="PS51858"/>
    </source>
</evidence>
<dbReference type="EMBL" id="MU167320">
    <property type="protein sequence ID" value="KAG0143405.1"/>
    <property type="molecule type" value="Genomic_DNA"/>
</dbReference>
<dbReference type="SMART" id="SM01179">
    <property type="entry name" value="DUF862"/>
    <property type="match status" value="1"/>
</dbReference>
<evidence type="ECO:0000256" key="1">
    <source>
        <dbReference type="ARBA" id="ARBA00008140"/>
    </source>
</evidence>
<dbReference type="GO" id="GO:0070646">
    <property type="term" value="P:protein modification by small protein removal"/>
    <property type="evidence" value="ECO:0007669"/>
    <property type="project" value="TreeGrafter"/>
</dbReference>
<feature type="domain" description="Thioredoxin" evidence="4">
    <location>
        <begin position="174"/>
        <end position="336"/>
    </location>
</feature>